<gene>
    <name evidence="1" type="ORF">F8M41_018033</name>
</gene>
<dbReference type="EMBL" id="WTPW01000428">
    <property type="protein sequence ID" value="KAF0512240.1"/>
    <property type="molecule type" value="Genomic_DNA"/>
</dbReference>
<reference evidence="1 2" key="1">
    <citation type="journal article" date="2019" name="Environ. Microbiol.">
        <title>At the nexus of three kingdoms: the genome of the mycorrhizal fungus Gigaspora margarita provides insights into plant, endobacterial and fungal interactions.</title>
        <authorList>
            <person name="Venice F."/>
            <person name="Ghignone S."/>
            <person name="Salvioli di Fossalunga A."/>
            <person name="Amselem J."/>
            <person name="Novero M."/>
            <person name="Xianan X."/>
            <person name="Sedzielewska Toro K."/>
            <person name="Morin E."/>
            <person name="Lipzen A."/>
            <person name="Grigoriev I.V."/>
            <person name="Henrissat B."/>
            <person name="Martin F.M."/>
            <person name="Bonfante P."/>
        </authorList>
    </citation>
    <scope>NUCLEOTIDE SEQUENCE [LARGE SCALE GENOMIC DNA]</scope>
    <source>
        <strain evidence="1 2">BEG34</strain>
    </source>
</reference>
<accession>A0A8H4AM39</accession>
<name>A0A8H4AM39_GIGMA</name>
<comment type="caution">
    <text evidence="1">The sequence shown here is derived from an EMBL/GenBank/DDBJ whole genome shotgun (WGS) entry which is preliminary data.</text>
</comment>
<protein>
    <submittedName>
        <fullName evidence="1">Uncharacterized protein</fullName>
    </submittedName>
</protein>
<keyword evidence="2" id="KW-1185">Reference proteome</keyword>
<sequence length="93" mass="10788">MLFFVISNAVQGHASTLSSPTRYLQQPYDIDGFTHYSDSYEDQNVPAFQEVCPVLYQVSINTGYVMPNNNLLDNNNVFDNLFFDDYYMLPFDH</sequence>
<evidence type="ECO:0000313" key="2">
    <source>
        <dbReference type="Proteomes" id="UP000439903"/>
    </source>
</evidence>
<proteinExistence type="predicted"/>
<dbReference type="Proteomes" id="UP000439903">
    <property type="component" value="Unassembled WGS sequence"/>
</dbReference>
<organism evidence="1 2">
    <name type="scientific">Gigaspora margarita</name>
    <dbReference type="NCBI Taxonomy" id="4874"/>
    <lineage>
        <taxon>Eukaryota</taxon>
        <taxon>Fungi</taxon>
        <taxon>Fungi incertae sedis</taxon>
        <taxon>Mucoromycota</taxon>
        <taxon>Glomeromycotina</taxon>
        <taxon>Glomeromycetes</taxon>
        <taxon>Diversisporales</taxon>
        <taxon>Gigasporaceae</taxon>
        <taxon>Gigaspora</taxon>
    </lineage>
</organism>
<dbReference type="AlphaFoldDB" id="A0A8H4AM39"/>
<dbReference type="OrthoDB" id="10495971at2759"/>
<evidence type="ECO:0000313" key="1">
    <source>
        <dbReference type="EMBL" id="KAF0512240.1"/>
    </source>
</evidence>